<accession>A0A1I8BER9</accession>
<dbReference type="WBParaSite" id="MhA1_Contig2111.frz3.gene7">
    <property type="protein sequence ID" value="MhA1_Contig2111.frz3.gene7"/>
    <property type="gene ID" value="MhA1_Contig2111.frz3.gene7"/>
</dbReference>
<proteinExistence type="predicted"/>
<reference evidence="3" key="1">
    <citation type="submission" date="2016-11" db="UniProtKB">
        <authorList>
            <consortium name="WormBaseParasite"/>
        </authorList>
    </citation>
    <scope>IDENTIFICATION</scope>
</reference>
<sequence>MPDDSIFSYGIHHQTSEQPIMKEGQSSYHGNNDTEDGVPSYDDQTNDIQMEEQSTNPDPDLKRIMKLTEDMIDDAAKSGTNPGSFAWLPFTKLENGKKVTAKCIVCEIKPIKIIKGSTRPLWHHLKTYHINIYKYLKSPHGPNNQTIDVQMQGQSLHQATDKLIFDKIMEIAEDKIADAAKSGTKPGSFAWVPFTRHEDGKKVKAKCIICGDETKERTDSSTAPLWNHLYKHYDVHAYLKRLTEEHNW</sequence>
<feature type="region of interest" description="Disordered" evidence="1">
    <location>
        <begin position="1"/>
        <end position="44"/>
    </location>
</feature>
<protein>
    <submittedName>
        <fullName evidence="3">BED-type domain-containing protein</fullName>
    </submittedName>
</protein>
<keyword evidence="2" id="KW-1185">Reference proteome</keyword>
<dbReference type="SMART" id="SM00614">
    <property type="entry name" value="ZnF_BED"/>
    <property type="match status" value="2"/>
</dbReference>
<dbReference type="Proteomes" id="UP000095281">
    <property type="component" value="Unplaced"/>
</dbReference>
<evidence type="ECO:0000256" key="1">
    <source>
        <dbReference type="SAM" id="MobiDB-lite"/>
    </source>
</evidence>
<evidence type="ECO:0000313" key="3">
    <source>
        <dbReference type="WBParaSite" id="MhA1_Contig2111.frz3.gene7"/>
    </source>
</evidence>
<name>A0A1I8BER9_MELHA</name>
<evidence type="ECO:0000313" key="2">
    <source>
        <dbReference type="Proteomes" id="UP000095281"/>
    </source>
</evidence>
<organism evidence="2 3">
    <name type="scientific">Meloidogyne hapla</name>
    <name type="common">Root-knot nematode worm</name>
    <dbReference type="NCBI Taxonomy" id="6305"/>
    <lineage>
        <taxon>Eukaryota</taxon>
        <taxon>Metazoa</taxon>
        <taxon>Ecdysozoa</taxon>
        <taxon>Nematoda</taxon>
        <taxon>Chromadorea</taxon>
        <taxon>Rhabditida</taxon>
        <taxon>Tylenchina</taxon>
        <taxon>Tylenchomorpha</taxon>
        <taxon>Tylenchoidea</taxon>
        <taxon>Meloidogynidae</taxon>
        <taxon>Meloidogyninae</taxon>
        <taxon>Meloidogyne</taxon>
    </lineage>
</organism>
<dbReference type="AlphaFoldDB" id="A0A1I8BER9"/>